<protein>
    <recommendedName>
        <fullName evidence="3">DNA helicase</fullName>
        <ecNumber evidence="3">3.6.4.12</ecNumber>
    </recommendedName>
</protein>
<comment type="catalytic activity">
    <reaction evidence="12">
        <text>ATP + H2O = ADP + phosphate + H(+)</text>
        <dbReference type="Rhea" id="RHEA:13065"/>
        <dbReference type="ChEBI" id="CHEBI:15377"/>
        <dbReference type="ChEBI" id="CHEBI:15378"/>
        <dbReference type="ChEBI" id="CHEBI:30616"/>
        <dbReference type="ChEBI" id="CHEBI:43474"/>
        <dbReference type="ChEBI" id="CHEBI:456216"/>
        <dbReference type="EC" id="3.6.4.12"/>
    </reaction>
    <physiologicalReaction direction="left-to-right" evidence="12">
        <dbReference type="Rhea" id="RHEA:13066"/>
    </physiologicalReaction>
</comment>
<evidence type="ECO:0000256" key="12">
    <source>
        <dbReference type="ARBA" id="ARBA00048432"/>
    </source>
</evidence>
<evidence type="ECO:0000256" key="9">
    <source>
        <dbReference type="ARBA" id="ARBA00023125"/>
    </source>
</evidence>
<keyword evidence="8" id="KW-0067">ATP-binding</keyword>
<evidence type="ECO:0000259" key="13">
    <source>
        <dbReference type="Pfam" id="PF14551"/>
    </source>
</evidence>
<dbReference type="GO" id="GO:0016787">
    <property type="term" value="F:hydrolase activity"/>
    <property type="evidence" value="ECO:0007669"/>
    <property type="project" value="UniProtKB-KW"/>
</dbReference>
<keyword evidence="9" id="KW-0238">DNA-binding</keyword>
<keyword evidence="5" id="KW-0547">Nucleotide-binding</keyword>
<keyword evidence="11" id="KW-0131">Cell cycle</keyword>
<evidence type="ECO:0000256" key="6">
    <source>
        <dbReference type="ARBA" id="ARBA00022801"/>
    </source>
</evidence>
<accession>A0A6G1S4P2</accession>
<evidence type="ECO:0000313" key="14">
    <source>
        <dbReference type="EMBL" id="MDE45329.1"/>
    </source>
</evidence>
<dbReference type="EMBL" id="GGYP01000558">
    <property type="protein sequence ID" value="MDE45329.1"/>
    <property type="molecule type" value="Transcribed_RNA"/>
</dbReference>
<evidence type="ECO:0000256" key="5">
    <source>
        <dbReference type="ARBA" id="ARBA00022741"/>
    </source>
</evidence>
<dbReference type="Gene3D" id="3.30.1640.10">
    <property type="entry name" value="mini-chromosome maintenance (MCM) complex, chain A, domain 1"/>
    <property type="match status" value="1"/>
</dbReference>
<dbReference type="SUPFAM" id="SSF50249">
    <property type="entry name" value="Nucleic acid-binding proteins"/>
    <property type="match status" value="1"/>
</dbReference>
<evidence type="ECO:0000256" key="2">
    <source>
        <dbReference type="ARBA" id="ARBA00008010"/>
    </source>
</evidence>
<organism evidence="14">
    <name type="scientific">Aceria tosichella</name>
    <name type="common">wheat curl mite</name>
    <dbReference type="NCBI Taxonomy" id="561515"/>
    <lineage>
        <taxon>Eukaryota</taxon>
        <taxon>Metazoa</taxon>
        <taxon>Ecdysozoa</taxon>
        <taxon>Arthropoda</taxon>
        <taxon>Chelicerata</taxon>
        <taxon>Arachnida</taxon>
        <taxon>Acari</taxon>
        <taxon>Acariformes</taxon>
        <taxon>Trombidiformes</taxon>
        <taxon>Prostigmata</taxon>
        <taxon>Eupodina</taxon>
        <taxon>Eriophyoidea</taxon>
        <taxon>Eriophyidae</taxon>
        <taxon>Eriophyinae</taxon>
        <taxon>Aceriini</taxon>
        <taxon>Aceria</taxon>
    </lineage>
</organism>
<evidence type="ECO:0000256" key="4">
    <source>
        <dbReference type="ARBA" id="ARBA00022705"/>
    </source>
</evidence>
<evidence type="ECO:0000256" key="3">
    <source>
        <dbReference type="ARBA" id="ARBA00012551"/>
    </source>
</evidence>
<sequence>MSTIYHVNTFDGDYAKEDSLKVKLKSFLKEFYIGNHVYTYRNQLRDHFNLGEYWINVSLEDLDSYDEVLSDKLKKSPSRLMELFEAAATEVCDDITQPRSEGMEIVPNIQVMINSIGIPTPLRYLSSDLVSKLITVSGIVVSASRIHI</sequence>
<proteinExistence type="inferred from homology"/>
<comment type="similarity">
    <text evidence="2">Belongs to the MCM family.</text>
</comment>
<dbReference type="GO" id="GO:0003678">
    <property type="term" value="F:DNA helicase activity"/>
    <property type="evidence" value="ECO:0007669"/>
    <property type="project" value="UniProtKB-EC"/>
</dbReference>
<evidence type="ECO:0000256" key="10">
    <source>
        <dbReference type="ARBA" id="ARBA00023242"/>
    </source>
</evidence>
<keyword evidence="7" id="KW-0347">Helicase</keyword>
<name>A0A6G1S4P2_9ACAR</name>
<dbReference type="GO" id="GO:0006260">
    <property type="term" value="P:DNA replication"/>
    <property type="evidence" value="ECO:0007669"/>
    <property type="project" value="UniProtKB-KW"/>
</dbReference>
<comment type="subcellular location">
    <subcellularLocation>
        <location evidence="1">Nucleus</location>
    </subcellularLocation>
</comment>
<dbReference type="GO" id="GO:0003677">
    <property type="term" value="F:DNA binding"/>
    <property type="evidence" value="ECO:0007669"/>
    <property type="project" value="UniProtKB-KW"/>
</dbReference>
<keyword evidence="10" id="KW-0539">Nucleus</keyword>
<reference evidence="14" key="1">
    <citation type="submission" date="2018-10" db="EMBL/GenBank/DDBJ databases">
        <title>Transcriptome assembly of Aceria tosichella (Wheat curl mite) Type 2.</title>
        <authorList>
            <person name="Scully E.D."/>
            <person name="Geib S.M."/>
            <person name="Palmer N.A."/>
            <person name="Gupta A.K."/>
            <person name="Sarath G."/>
            <person name="Tatineni S."/>
        </authorList>
    </citation>
    <scope>NUCLEOTIDE SEQUENCE</scope>
    <source>
        <strain evidence="14">LincolnNE</strain>
    </source>
</reference>
<dbReference type="Pfam" id="PF14551">
    <property type="entry name" value="MCM_N"/>
    <property type="match status" value="1"/>
</dbReference>
<dbReference type="GO" id="GO:0005524">
    <property type="term" value="F:ATP binding"/>
    <property type="evidence" value="ECO:0007669"/>
    <property type="project" value="UniProtKB-KW"/>
</dbReference>
<dbReference type="GO" id="GO:0005634">
    <property type="term" value="C:nucleus"/>
    <property type="evidence" value="ECO:0007669"/>
    <property type="project" value="UniProtKB-SubCell"/>
</dbReference>
<dbReference type="InterPro" id="IPR012340">
    <property type="entry name" value="NA-bd_OB-fold"/>
</dbReference>
<evidence type="ECO:0000256" key="8">
    <source>
        <dbReference type="ARBA" id="ARBA00022840"/>
    </source>
</evidence>
<dbReference type="EC" id="3.6.4.12" evidence="3"/>
<evidence type="ECO:0000256" key="1">
    <source>
        <dbReference type="ARBA" id="ARBA00004123"/>
    </source>
</evidence>
<evidence type="ECO:0000256" key="11">
    <source>
        <dbReference type="ARBA" id="ARBA00023306"/>
    </source>
</evidence>
<feature type="domain" description="MCM N-terminal" evidence="13">
    <location>
        <begin position="23"/>
        <end position="114"/>
    </location>
</feature>
<evidence type="ECO:0000256" key="7">
    <source>
        <dbReference type="ARBA" id="ARBA00022806"/>
    </source>
</evidence>
<dbReference type="InterPro" id="IPR027925">
    <property type="entry name" value="MCM_N"/>
</dbReference>
<keyword evidence="4" id="KW-0235">DNA replication</keyword>
<keyword evidence="6" id="KW-0378">Hydrolase</keyword>
<dbReference type="FunFam" id="3.30.1640.10:FF:000006">
    <property type="entry name" value="DNA helicase"/>
    <property type="match status" value="1"/>
</dbReference>
<dbReference type="AlphaFoldDB" id="A0A6G1S4P2"/>
<gene>
    <name evidence="14" type="primary">Mcm5</name>
    <name evidence="14" type="ORF">g.15310</name>
</gene>